<protein>
    <recommendedName>
        <fullName evidence="1">Heterokaryon incompatibility domain-containing protein</fullName>
    </recommendedName>
</protein>
<reference evidence="3" key="1">
    <citation type="submission" date="2024-06" db="EMBL/GenBank/DDBJ databases">
        <title>Multi-omics analyses provide insights into the biosynthesis of the anticancer antibiotic pleurotin in Hohenbuehelia grisea.</title>
        <authorList>
            <person name="Weaver J.A."/>
            <person name="Alberti F."/>
        </authorList>
    </citation>
    <scope>NUCLEOTIDE SEQUENCE [LARGE SCALE GENOMIC DNA]</scope>
    <source>
        <strain evidence="3">T-177</strain>
    </source>
</reference>
<proteinExistence type="predicted"/>
<sequence>MVVVLVILSPSPTDVCLRQIMYVEVRRLDDEMFRPTASYFIHAREDDPAADCIPARSEIHDVSSAIAQRHAQTSITYCMAHHNRNGCPTYTHDPILPDRIVDCQDPMRPRLVTPGMPTAGKYIALSYVWGEPQPHSTTKDNLAAYHEGIDPHSLPQTIRDALVTAHALRVPYLWVDTLCIIQSSAKDKLRQLAQMARIYSEAYVTIIAASASKVSEGFLHPRSPSPSPIVLPSFQLWCPQRQQLGTFTLESARGDEGQGSDLENPVNAQPDDDPVHDRGWCLQEYLLSPRSLLYTSRTIQFNCQTTSGNIGGSPHRSRRFTRDIRVMSLFRLSETSRQLMGLSPGGAEATWEWINYAGDILVTWKTMLQEYTRRTITVPSDKLVAIASISEKIHELRKSTYDTAQYLGLFLDEDQNKIPYCQAQNESAYKAGLWSETLVLDLLWSTVAERGSRPPEYRAPSWSWAALDNEIVMYEALHDADLSVRIERCDVVLQHEAAPYGAVTGGLLVLRAPMVRVVYEPPTYLTGDSAADTTRSRTGRLYISSQDSSDGLPAGDGDTLQKDRVLIGDANFDRSDQASIPKPNLLAVPITCARHGSESDSDNVKQYKRMGRWSLKFKPKNLPLDRDGDLRTEEQQEQQWRISYASSSWIEGLPWNLVHII</sequence>
<dbReference type="PANTHER" id="PTHR33112:SF16">
    <property type="entry name" value="HETEROKARYON INCOMPATIBILITY DOMAIN-CONTAINING PROTEIN"/>
    <property type="match status" value="1"/>
</dbReference>
<dbReference type="Pfam" id="PF06985">
    <property type="entry name" value="HET"/>
    <property type="match status" value="1"/>
</dbReference>
<dbReference type="InterPro" id="IPR010730">
    <property type="entry name" value="HET"/>
</dbReference>
<evidence type="ECO:0000313" key="2">
    <source>
        <dbReference type="EMBL" id="KAL0958855.1"/>
    </source>
</evidence>
<comment type="caution">
    <text evidence="2">The sequence shown here is derived from an EMBL/GenBank/DDBJ whole genome shotgun (WGS) entry which is preliminary data.</text>
</comment>
<dbReference type="PANTHER" id="PTHR33112">
    <property type="entry name" value="DOMAIN PROTEIN, PUTATIVE-RELATED"/>
    <property type="match status" value="1"/>
</dbReference>
<evidence type="ECO:0000313" key="3">
    <source>
        <dbReference type="Proteomes" id="UP001556367"/>
    </source>
</evidence>
<feature type="domain" description="Heterokaryon incompatibility" evidence="1">
    <location>
        <begin position="122"/>
        <end position="284"/>
    </location>
</feature>
<gene>
    <name evidence="2" type="ORF">HGRIS_014174</name>
</gene>
<dbReference type="EMBL" id="JASNQZ010000003">
    <property type="protein sequence ID" value="KAL0958855.1"/>
    <property type="molecule type" value="Genomic_DNA"/>
</dbReference>
<name>A0ABR3JUJ7_9AGAR</name>
<evidence type="ECO:0000259" key="1">
    <source>
        <dbReference type="Pfam" id="PF06985"/>
    </source>
</evidence>
<dbReference type="Proteomes" id="UP001556367">
    <property type="component" value="Unassembled WGS sequence"/>
</dbReference>
<keyword evidence="3" id="KW-1185">Reference proteome</keyword>
<accession>A0ABR3JUJ7</accession>
<organism evidence="2 3">
    <name type="scientific">Hohenbuehelia grisea</name>
    <dbReference type="NCBI Taxonomy" id="104357"/>
    <lineage>
        <taxon>Eukaryota</taxon>
        <taxon>Fungi</taxon>
        <taxon>Dikarya</taxon>
        <taxon>Basidiomycota</taxon>
        <taxon>Agaricomycotina</taxon>
        <taxon>Agaricomycetes</taxon>
        <taxon>Agaricomycetidae</taxon>
        <taxon>Agaricales</taxon>
        <taxon>Pleurotineae</taxon>
        <taxon>Pleurotaceae</taxon>
        <taxon>Hohenbuehelia</taxon>
    </lineage>
</organism>